<comment type="subcellular location">
    <subcellularLocation>
        <location evidence="1">Nucleus</location>
        <location evidence="1">Nuclear pore complex</location>
    </subcellularLocation>
</comment>
<evidence type="ECO:0000256" key="6">
    <source>
        <dbReference type="ARBA" id="ARBA00022927"/>
    </source>
</evidence>
<dbReference type="PANTHER" id="PTHR23198:SF6">
    <property type="entry name" value="NUCLEAR PORE COMPLEX PROTEIN NUP98-NUP96"/>
    <property type="match status" value="1"/>
</dbReference>
<keyword evidence="9" id="KW-0539">Nucleus</keyword>
<keyword evidence="3" id="KW-0813">Transport</keyword>
<name>A0ABQ5F7K5_9ASTR</name>
<dbReference type="EMBL" id="BQNB010017097">
    <property type="protein sequence ID" value="GJT59290.1"/>
    <property type="molecule type" value="Genomic_DNA"/>
</dbReference>
<accession>A0ABQ5F7K5</accession>
<gene>
    <name evidence="11" type="ORF">Tco_1002823</name>
</gene>
<feature type="domain" description="Peptidase S59" evidence="10">
    <location>
        <begin position="19"/>
        <end position="104"/>
    </location>
</feature>
<keyword evidence="8" id="KW-0906">Nuclear pore complex</keyword>
<evidence type="ECO:0000256" key="7">
    <source>
        <dbReference type="ARBA" id="ARBA00023010"/>
    </source>
</evidence>
<evidence type="ECO:0000256" key="3">
    <source>
        <dbReference type="ARBA" id="ARBA00022448"/>
    </source>
</evidence>
<evidence type="ECO:0000259" key="10">
    <source>
        <dbReference type="PROSITE" id="PS51434"/>
    </source>
</evidence>
<dbReference type="Gene3D" id="3.30.1610.10">
    <property type="entry name" value="Peptidase S59, nucleoporin"/>
    <property type="match status" value="1"/>
</dbReference>
<dbReference type="PROSITE" id="PS51434">
    <property type="entry name" value="NUP_C"/>
    <property type="match status" value="1"/>
</dbReference>
<keyword evidence="5" id="KW-0509">mRNA transport</keyword>
<reference evidence="11" key="1">
    <citation type="journal article" date="2022" name="Int. J. Mol. Sci.">
        <title>Draft Genome of Tanacetum Coccineum: Genomic Comparison of Closely Related Tanacetum-Family Plants.</title>
        <authorList>
            <person name="Yamashiro T."/>
            <person name="Shiraishi A."/>
            <person name="Nakayama K."/>
            <person name="Satake H."/>
        </authorList>
    </citation>
    <scope>NUCLEOTIDE SEQUENCE</scope>
</reference>
<evidence type="ECO:0000256" key="5">
    <source>
        <dbReference type="ARBA" id="ARBA00022816"/>
    </source>
</evidence>
<dbReference type="SUPFAM" id="SSF82215">
    <property type="entry name" value="C-terminal autoproteolytic domain of nucleoporin nup98"/>
    <property type="match status" value="1"/>
</dbReference>
<protein>
    <submittedName>
        <fullName evidence="11">Nuclear pore complex protein NUP96-like protein isoform X1</fullName>
    </submittedName>
</protein>
<sequence>MGVDLDSQASYRQYLVDQSQFKKRKVIMDGVNGSSACSVSCHRSRAQNFKVGRHGYGSVTFFGETDIRWLDLDEIVKFRRHEIVVHEDETTKPEVGKGLNKAAEFISFDPNKKEWKLCVRHFSRFGLSDDEEEDVAMDDADRLLGFKLEIKETPVTRNYSRNVVDAALFMGRSSGIAWGPNGILVHCGLTAGNSDRKREMSSTIYLEKVATDNVVRDENNKVQEELVDICFNSPLNFHKEFSHETKEVVVDSHKIKIWKLVSNRLELPHVCRSYIEIIEKKLEVPGLSASARVVLMHQIFVWELIKVLFSSKESSLEADAEALPLIRRAEFSQCGRQLDAAVELSASRGDVILACLLSLAGGIRLFELLAGNIHGALDEIDIDWKRFLGLLMWYQLSPASDLTLIFQTYHGLLETGRAPYPVPVYIDEGLVETGVSWSPGNRFDLAYYIMLLHATEERDFSILKTMFSAFASTYDPLDHHMIWHQRAVLFLTWALEILFQYCETWSAQKNQLQFIENLGIPSAWLHEALVKLAKWE</sequence>
<evidence type="ECO:0000256" key="2">
    <source>
        <dbReference type="ARBA" id="ARBA00008926"/>
    </source>
</evidence>
<evidence type="ECO:0000256" key="8">
    <source>
        <dbReference type="ARBA" id="ARBA00023132"/>
    </source>
</evidence>
<keyword evidence="12" id="KW-1185">Reference proteome</keyword>
<evidence type="ECO:0000256" key="4">
    <source>
        <dbReference type="ARBA" id="ARBA00022813"/>
    </source>
</evidence>
<dbReference type="InterPro" id="IPR037665">
    <property type="entry name" value="Nucleoporin_S59-like"/>
</dbReference>
<reference evidence="11" key="2">
    <citation type="submission" date="2022-01" db="EMBL/GenBank/DDBJ databases">
        <authorList>
            <person name="Yamashiro T."/>
            <person name="Shiraishi A."/>
            <person name="Satake H."/>
            <person name="Nakayama K."/>
        </authorList>
    </citation>
    <scope>NUCLEOTIDE SEQUENCE</scope>
</reference>
<evidence type="ECO:0000256" key="1">
    <source>
        <dbReference type="ARBA" id="ARBA00004567"/>
    </source>
</evidence>
<evidence type="ECO:0000256" key="9">
    <source>
        <dbReference type="ARBA" id="ARBA00023242"/>
    </source>
</evidence>
<dbReference type="InterPro" id="IPR007230">
    <property type="entry name" value="Nup98_auto-Pept-S59_dom"/>
</dbReference>
<dbReference type="Pfam" id="PF12110">
    <property type="entry name" value="Nup96"/>
    <property type="match status" value="1"/>
</dbReference>
<keyword evidence="6" id="KW-0653">Protein transport</keyword>
<dbReference type="Proteomes" id="UP001151760">
    <property type="component" value="Unassembled WGS sequence"/>
</dbReference>
<proteinExistence type="inferred from homology"/>
<comment type="caution">
    <text evidence="11">The sequence shown here is derived from an EMBL/GenBank/DDBJ whole genome shotgun (WGS) entry which is preliminary data.</text>
</comment>
<evidence type="ECO:0000313" key="11">
    <source>
        <dbReference type="EMBL" id="GJT59290.1"/>
    </source>
</evidence>
<dbReference type="InterPro" id="IPR021967">
    <property type="entry name" value="Nup98_C"/>
</dbReference>
<evidence type="ECO:0000313" key="12">
    <source>
        <dbReference type="Proteomes" id="UP001151760"/>
    </source>
</evidence>
<comment type="similarity">
    <text evidence="2">Belongs to the nucleoporin GLFG family.</text>
</comment>
<organism evidence="11 12">
    <name type="scientific">Tanacetum coccineum</name>
    <dbReference type="NCBI Taxonomy" id="301880"/>
    <lineage>
        <taxon>Eukaryota</taxon>
        <taxon>Viridiplantae</taxon>
        <taxon>Streptophyta</taxon>
        <taxon>Embryophyta</taxon>
        <taxon>Tracheophyta</taxon>
        <taxon>Spermatophyta</taxon>
        <taxon>Magnoliopsida</taxon>
        <taxon>eudicotyledons</taxon>
        <taxon>Gunneridae</taxon>
        <taxon>Pentapetalae</taxon>
        <taxon>asterids</taxon>
        <taxon>campanulids</taxon>
        <taxon>Asterales</taxon>
        <taxon>Asteraceae</taxon>
        <taxon>Asteroideae</taxon>
        <taxon>Anthemideae</taxon>
        <taxon>Anthemidinae</taxon>
        <taxon>Tanacetum</taxon>
    </lineage>
</organism>
<dbReference type="Pfam" id="PF04096">
    <property type="entry name" value="Nucleoporin2"/>
    <property type="match status" value="1"/>
</dbReference>
<keyword evidence="4" id="KW-0068">Autocatalytic cleavage</keyword>
<dbReference type="InterPro" id="IPR036903">
    <property type="entry name" value="Nup98_auto-Pept-S59_dom_sf"/>
</dbReference>
<keyword evidence="7" id="KW-0811">Translocation</keyword>
<dbReference type="PANTHER" id="PTHR23198">
    <property type="entry name" value="NUCLEOPORIN"/>
    <property type="match status" value="1"/>
</dbReference>